<dbReference type="GO" id="GO:0005886">
    <property type="term" value="C:plasma membrane"/>
    <property type="evidence" value="ECO:0007669"/>
    <property type="project" value="UniProtKB-SubCell"/>
</dbReference>
<dbReference type="FunFam" id="1.10.287.130:FF:000001">
    <property type="entry name" value="Two-component sensor histidine kinase"/>
    <property type="match status" value="1"/>
</dbReference>
<dbReference type="PROSITE" id="PS50885">
    <property type="entry name" value="HAMP"/>
    <property type="match status" value="1"/>
</dbReference>
<dbReference type="InterPro" id="IPR003660">
    <property type="entry name" value="HAMP_dom"/>
</dbReference>
<evidence type="ECO:0000313" key="18">
    <source>
        <dbReference type="Proteomes" id="UP001321786"/>
    </source>
</evidence>
<evidence type="ECO:0000256" key="5">
    <source>
        <dbReference type="ARBA" id="ARBA00022553"/>
    </source>
</evidence>
<evidence type="ECO:0000256" key="9">
    <source>
        <dbReference type="ARBA" id="ARBA00022777"/>
    </source>
</evidence>
<evidence type="ECO:0000256" key="12">
    <source>
        <dbReference type="ARBA" id="ARBA00023012"/>
    </source>
</evidence>
<proteinExistence type="predicted"/>
<dbReference type="InterPro" id="IPR003594">
    <property type="entry name" value="HATPase_dom"/>
</dbReference>
<keyword evidence="6" id="KW-0808">Transferase</keyword>
<evidence type="ECO:0000256" key="2">
    <source>
        <dbReference type="ARBA" id="ARBA00004651"/>
    </source>
</evidence>
<dbReference type="PANTHER" id="PTHR45528">
    <property type="entry name" value="SENSOR HISTIDINE KINASE CPXA"/>
    <property type="match status" value="1"/>
</dbReference>
<dbReference type="Pfam" id="PF00672">
    <property type="entry name" value="HAMP"/>
    <property type="match status" value="1"/>
</dbReference>
<feature type="domain" description="Histidine kinase" evidence="15">
    <location>
        <begin position="251"/>
        <end position="465"/>
    </location>
</feature>
<evidence type="ECO:0000256" key="13">
    <source>
        <dbReference type="ARBA" id="ARBA00023136"/>
    </source>
</evidence>
<dbReference type="SUPFAM" id="SSF158472">
    <property type="entry name" value="HAMP domain-like"/>
    <property type="match status" value="1"/>
</dbReference>
<dbReference type="InterPro" id="IPR004358">
    <property type="entry name" value="Sig_transdc_His_kin-like_C"/>
</dbReference>
<dbReference type="InterPro" id="IPR050398">
    <property type="entry name" value="HssS/ArlS-like"/>
</dbReference>
<dbReference type="CDD" id="cd06225">
    <property type="entry name" value="HAMP"/>
    <property type="match status" value="1"/>
</dbReference>
<evidence type="ECO:0000256" key="1">
    <source>
        <dbReference type="ARBA" id="ARBA00000085"/>
    </source>
</evidence>
<dbReference type="SMART" id="SM00387">
    <property type="entry name" value="HATPase_c"/>
    <property type="match status" value="1"/>
</dbReference>
<dbReference type="CDD" id="cd00082">
    <property type="entry name" value="HisKA"/>
    <property type="match status" value="1"/>
</dbReference>
<feature type="transmembrane region" description="Helical" evidence="14">
    <location>
        <begin position="167"/>
        <end position="189"/>
    </location>
</feature>
<dbReference type="InterPro" id="IPR036097">
    <property type="entry name" value="HisK_dim/P_sf"/>
</dbReference>
<sequence length="468" mass="52729">MTGIKRRWVKTYVITIILIAIILGLAFLFTIKNFYYNSAHQSLLSKATISSEFYNKYLLRDNYSFDELSKLIINDFKDYNIMELQLINNNAKLSYSSTGFNTALIIKSGDVLSALQGKKGYTVGKSKLTNEKIMAVSVPLINSEENIIGVLRLISSTSKIDTIINLYTFYAIGVLAIIILILMILSITFSQSILKPIQEIINVAEKMSEGKLSNRIEKSYNDELGVLAETINHMADEIQKSEVLKNDFISSVSHEIRTPLTAIAGWGETIITGDINNREEVEKGLSIIVRETNRLSNMVEELLDFSRMESGRLSLYLEKTMLENEVDEVVEIYCHKAELKNVKIVKDYRLEGIEIEADRNRLKQVFINIIDNAVKFTDNGGQINICVKKIKNDAFVIVKDNGIGIKKDEIELITKKFYKGNTNNAGSGLGLSITNEIINLHGGFLKIDSEYGKGTEITIRFECLPLIE</sequence>
<keyword evidence="11 14" id="KW-1133">Transmembrane helix</keyword>
<keyword evidence="18" id="KW-1185">Reference proteome</keyword>
<dbReference type="EC" id="2.7.13.3" evidence="3"/>
<evidence type="ECO:0000313" key="17">
    <source>
        <dbReference type="EMBL" id="BEP28091.1"/>
    </source>
</evidence>
<keyword evidence="13 14" id="KW-0472">Membrane</keyword>
<dbReference type="InterPro" id="IPR036890">
    <property type="entry name" value="HATPase_C_sf"/>
</dbReference>
<protein>
    <recommendedName>
        <fullName evidence="3">histidine kinase</fullName>
        <ecNumber evidence="3">2.7.13.3</ecNumber>
    </recommendedName>
</protein>
<dbReference type="SUPFAM" id="SSF55874">
    <property type="entry name" value="ATPase domain of HSP90 chaperone/DNA topoisomerase II/histidine kinase"/>
    <property type="match status" value="1"/>
</dbReference>
<keyword evidence="4" id="KW-1003">Cell membrane</keyword>
<keyword evidence="10 17" id="KW-0067">ATP-binding</keyword>
<keyword evidence="5" id="KW-0597">Phosphoprotein</keyword>
<comment type="subcellular location">
    <subcellularLocation>
        <location evidence="2">Cell membrane</location>
        <topology evidence="2">Multi-pass membrane protein</topology>
    </subcellularLocation>
</comment>
<name>A0AAU9E187_9FIRM</name>
<dbReference type="GO" id="GO:0000155">
    <property type="term" value="F:phosphorelay sensor kinase activity"/>
    <property type="evidence" value="ECO:0007669"/>
    <property type="project" value="InterPro"/>
</dbReference>
<dbReference type="Gene3D" id="1.10.287.130">
    <property type="match status" value="1"/>
</dbReference>
<dbReference type="Pfam" id="PF00512">
    <property type="entry name" value="HisKA"/>
    <property type="match status" value="1"/>
</dbReference>
<keyword evidence="8" id="KW-0547">Nucleotide-binding</keyword>
<dbReference type="FunFam" id="3.30.565.10:FF:000006">
    <property type="entry name" value="Sensor histidine kinase WalK"/>
    <property type="match status" value="1"/>
</dbReference>
<evidence type="ECO:0000259" key="15">
    <source>
        <dbReference type="PROSITE" id="PS50109"/>
    </source>
</evidence>
<dbReference type="SUPFAM" id="SSF47384">
    <property type="entry name" value="Homodimeric domain of signal transducing histidine kinase"/>
    <property type="match status" value="1"/>
</dbReference>
<dbReference type="PRINTS" id="PR00344">
    <property type="entry name" value="BCTRLSENSOR"/>
</dbReference>
<dbReference type="InterPro" id="IPR003661">
    <property type="entry name" value="HisK_dim/P_dom"/>
</dbReference>
<keyword evidence="12" id="KW-0902">Two-component regulatory system</keyword>
<dbReference type="PROSITE" id="PS50109">
    <property type="entry name" value="HIS_KIN"/>
    <property type="match status" value="1"/>
</dbReference>
<dbReference type="SMART" id="SM00304">
    <property type="entry name" value="HAMP"/>
    <property type="match status" value="1"/>
</dbReference>
<dbReference type="SMART" id="SM00388">
    <property type="entry name" value="HisKA"/>
    <property type="match status" value="1"/>
</dbReference>
<dbReference type="Gene3D" id="6.10.340.10">
    <property type="match status" value="1"/>
</dbReference>
<evidence type="ECO:0000256" key="11">
    <source>
        <dbReference type="ARBA" id="ARBA00022989"/>
    </source>
</evidence>
<evidence type="ECO:0000256" key="10">
    <source>
        <dbReference type="ARBA" id="ARBA00022840"/>
    </source>
</evidence>
<dbReference type="Proteomes" id="UP001321786">
    <property type="component" value="Chromosome"/>
</dbReference>
<dbReference type="Gene3D" id="3.30.565.10">
    <property type="entry name" value="Histidine kinase-like ATPase, C-terminal domain"/>
    <property type="match status" value="1"/>
</dbReference>
<dbReference type="EMBL" id="AP028654">
    <property type="protein sequence ID" value="BEP28091.1"/>
    <property type="molecule type" value="Genomic_DNA"/>
</dbReference>
<keyword evidence="7 14" id="KW-0812">Transmembrane</keyword>
<evidence type="ECO:0000259" key="16">
    <source>
        <dbReference type="PROSITE" id="PS50885"/>
    </source>
</evidence>
<dbReference type="AlphaFoldDB" id="A0AAU9E187"/>
<dbReference type="CDD" id="cd00075">
    <property type="entry name" value="HATPase"/>
    <property type="match status" value="1"/>
</dbReference>
<dbReference type="Pfam" id="PF02518">
    <property type="entry name" value="HATPase_c"/>
    <property type="match status" value="1"/>
</dbReference>
<dbReference type="RefSeq" id="WP_338536437.1">
    <property type="nucleotide sequence ID" value="NZ_AP028654.1"/>
</dbReference>
<dbReference type="GO" id="GO:0005524">
    <property type="term" value="F:ATP binding"/>
    <property type="evidence" value="ECO:0007669"/>
    <property type="project" value="UniProtKB-KW"/>
</dbReference>
<dbReference type="PANTHER" id="PTHR45528:SF1">
    <property type="entry name" value="SENSOR HISTIDINE KINASE CPXA"/>
    <property type="match status" value="1"/>
</dbReference>
<feature type="domain" description="HAMP" evidence="16">
    <location>
        <begin position="191"/>
        <end position="243"/>
    </location>
</feature>
<evidence type="ECO:0000256" key="14">
    <source>
        <dbReference type="SAM" id="Phobius"/>
    </source>
</evidence>
<evidence type="ECO:0000256" key="8">
    <source>
        <dbReference type="ARBA" id="ARBA00022741"/>
    </source>
</evidence>
<evidence type="ECO:0000256" key="4">
    <source>
        <dbReference type="ARBA" id="ARBA00022475"/>
    </source>
</evidence>
<evidence type="ECO:0000256" key="3">
    <source>
        <dbReference type="ARBA" id="ARBA00012438"/>
    </source>
</evidence>
<reference evidence="17 18" key="1">
    <citation type="submission" date="2023-08" db="EMBL/GenBank/DDBJ databases">
        <title>Helicovermis profunda gen. nov., sp. nov., a novel mesophilic, fermentative bacterium within the Bacillota from a deep-sea hydrothermal vent chimney.</title>
        <authorList>
            <person name="Miyazaki U."/>
            <person name="Mizutani D."/>
            <person name="Hashimoto Y."/>
            <person name="Tame A."/>
            <person name="Sawayama S."/>
            <person name="Miyazaki J."/>
            <person name="Takai K."/>
            <person name="Nakagawa S."/>
        </authorList>
    </citation>
    <scope>NUCLEOTIDE SEQUENCE [LARGE SCALE GENOMIC DNA]</scope>
    <source>
        <strain evidence="17 18">S502</strain>
    </source>
</reference>
<evidence type="ECO:0000256" key="7">
    <source>
        <dbReference type="ARBA" id="ARBA00022692"/>
    </source>
</evidence>
<accession>A0AAU9E187</accession>
<dbReference type="InterPro" id="IPR005467">
    <property type="entry name" value="His_kinase_dom"/>
</dbReference>
<comment type="catalytic activity">
    <reaction evidence="1">
        <text>ATP + protein L-histidine = ADP + protein N-phospho-L-histidine.</text>
        <dbReference type="EC" id="2.7.13.3"/>
    </reaction>
</comment>
<keyword evidence="9" id="KW-0418">Kinase</keyword>
<dbReference type="KEGG" id="hprf:HLPR_04220"/>
<feature type="transmembrane region" description="Helical" evidence="14">
    <location>
        <begin position="12"/>
        <end position="31"/>
    </location>
</feature>
<gene>
    <name evidence="17" type="ORF">HLPR_04220</name>
</gene>
<evidence type="ECO:0000256" key="6">
    <source>
        <dbReference type="ARBA" id="ARBA00022679"/>
    </source>
</evidence>
<organism evidence="17 18">
    <name type="scientific">Helicovermis profundi</name>
    <dbReference type="NCBI Taxonomy" id="3065157"/>
    <lineage>
        <taxon>Bacteria</taxon>
        <taxon>Bacillati</taxon>
        <taxon>Bacillota</taxon>
        <taxon>Clostridia</taxon>
        <taxon>Helicovermis</taxon>
    </lineage>
</organism>